<evidence type="ECO:0000256" key="20">
    <source>
        <dbReference type="ARBA" id="ARBA00044230"/>
    </source>
</evidence>
<dbReference type="FunFam" id="3.10.100.10:FF:000002">
    <property type="entry name" value="Hyaluronan proteoglycan link protein 1"/>
    <property type="match status" value="1"/>
</dbReference>
<dbReference type="SMART" id="SM00181">
    <property type="entry name" value="EGF"/>
    <property type="match status" value="2"/>
</dbReference>
<dbReference type="CDD" id="cd00033">
    <property type="entry name" value="CCP"/>
    <property type="match status" value="1"/>
</dbReference>
<dbReference type="InterPro" id="IPR003599">
    <property type="entry name" value="Ig_sub"/>
</dbReference>
<dbReference type="InterPro" id="IPR013106">
    <property type="entry name" value="Ig_V-set"/>
</dbReference>
<keyword evidence="12" id="KW-0654">Proteoglycan</keyword>
<dbReference type="PANTHER" id="PTHR22804">
    <property type="entry name" value="AGGRECAN/VERSICAN PROTEOGLYCAN"/>
    <property type="match status" value="1"/>
</dbReference>
<evidence type="ECO:0000256" key="18">
    <source>
        <dbReference type="ARBA" id="ARBA00043896"/>
    </source>
</evidence>
<dbReference type="PROSITE" id="PS00022">
    <property type="entry name" value="EGF_1"/>
    <property type="match status" value="2"/>
</dbReference>
<evidence type="ECO:0000259" key="31">
    <source>
        <dbReference type="PROSITE" id="PS50923"/>
    </source>
</evidence>
<evidence type="ECO:0000256" key="17">
    <source>
        <dbReference type="ARBA" id="ARBA00023319"/>
    </source>
</evidence>
<feature type="compositionally biased region" description="Basic and acidic residues" evidence="26">
    <location>
        <begin position="421"/>
        <end position="431"/>
    </location>
</feature>
<dbReference type="InterPro" id="IPR000436">
    <property type="entry name" value="Sushi_SCR_CCP_dom"/>
</dbReference>
<feature type="disulfide bond" evidence="24">
    <location>
        <begin position="1545"/>
        <end position="1588"/>
    </location>
</feature>
<dbReference type="SMART" id="SM00032">
    <property type="entry name" value="CCP"/>
    <property type="match status" value="1"/>
</dbReference>
<comment type="similarity">
    <text evidence="3">Belongs to the aggrecan/versican proteoglycan family.</text>
</comment>
<dbReference type="SUPFAM" id="SSF56436">
    <property type="entry name" value="C-type lectin-like"/>
    <property type="match status" value="3"/>
</dbReference>
<dbReference type="SUPFAM" id="SSF57196">
    <property type="entry name" value="EGF/Laminin"/>
    <property type="match status" value="1"/>
</dbReference>
<dbReference type="Pfam" id="PF00193">
    <property type="entry name" value="Xlink"/>
    <property type="match status" value="2"/>
</dbReference>
<dbReference type="Pfam" id="PF00084">
    <property type="entry name" value="Sushi"/>
    <property type="match status" value="1"/>
</dbReference>
<comment type="caution">
    <text evidence="23">Lacks conserved residue(s) required for the propagation of feature annotation.</text>
</comment>
<feature type="region of interest" description="Disordered" evidence="26">
    <location>
        <begin position="1027"/>
        <end position="1048"/>
    </location>
</feature>
<evidence type="ECO:0000256" key="26">
    <source>
        <dbReference type="SAM" id="MobiDB-lite"/>
    </source>
</evidence>
<feature type="disulfide bond" evidence="23">
    <location>
        <begin position="1364"/>
        <end position="1373"/>
    </location>
</feature>
<dbReference type="GO" id="GO:0072534">
    <property type="term" value="C:perineuronal net"/>
    <property type="evidence" value="ECO:0007669"/>
    <property type="project" value="TreeGrafter"/>
</dbReference>
<feature type="domain" description="C-type lectin" evidence="29">
    <location>
        <begin position="1425"/>
        <end position="1539"/>
    </location>
</feature>
<evidence type="ECO:0000259" key="32">
    <source>
        <dbReference type="PROSITE" id="PS50963"/>
    </source>
</evidence>
<feature type="region of interest" description="Disordered" evidence="26">
    <location>
        <begin position="753"/>
        <end position="777"/>
    </location>
</feature>
<feature type="disulfide bond" evidence="23">
    <location>
        <begin position="1402"/>
        <end position="1411"/>
    </location>
</feature>
<dbReference type="InterPro" id="IPR001881">
    <property type="entry name" value="EGF-like_Ca-bd_dom"/>
</dbReference>
<dbReference type="FunFam" id="2.10.25.10:FF:000472">
    <property type="entry name" value="Uncharacterized protein, isoform A"/>
    <property type="match status" value="1"/>
</dbReference>
<evidence type="ECO:0000256" key="27">
    <source>
        <dbReference type="SAM" id="SignalP"/>
    </source>
</evidence>
<feature type="compositionally biased region" description="Basic and acidic residues" evidence="26">
    <location>
        <begin position="1669"/>
        <end position="1687"/>
    </location>
</feature>
<evidence type="ECO:0000256" key="16">
    <source>
        <dbReference type="ARBA" id="ARBA00023290"/>
    </source>
</evidence>
<evidence type="ECO:0000256" key="12">
    <source>
        <dbReference type="ARBA" id="ARBA00022974"/>
    </source>
</evidence>
<feature type="compositionally biased region" description="Polar residues" evidence="26">
    <location>
        <begin position="1226"/>
        <end position="1238"/>
    </location>
</feature>
<dbReference type="PROSITE" id="PS01241">
    <property type="entry name" value="LINK_1"/>
    <property type="match status" value="1"/>
</dbReference>
<dbReference type="GO" id="GO:0001750">
    <property type="term" value="C:photoreceptor outer segment"/>
    <property type="evidence" value="ECO:0007669"/>
    <property type="project" value="UniProtKB-SubCell"/>
</dbReference>
<keyword evidence="17" id="KW-0393">Immunoglobulin domain</keyword>
<name>A0A8D3DCW8_SCOMX</name>
<dbReference type="Pfam" id="PF07686">
    <property type="entry name" value="V-set"/>
    <property type="match status" value="1"/>
</dbReference>
<evidence type="ECO:0000313" key="34">
    <source>
        <dbReference type="Proteomes" id="UP000694558"/>
    </source>
</evidence>
<dbReference type="InterPro" id="IPR001304">
    <property type="entry name" value="C-type_lectin-like"/>
</dbReference>
<dbReference type="SMART" id="SM00445">
    <property type="entry name" value="LINK"/>
    <property type="match status" value="2"/>
</dbReference>
<dbReference type="GO" id="GO:1901222">
    <property type="term" value="P:regulation of non-canonical NF-kappaB signal transduction"/>
    <property type="evidence" value="ECO:0007669"/>
    <property type="project" value="UniProtKB-ARBA"/>
</dbReference>
<keyword evidence="6 23" id="KW-0245">EGF-like domain</keyword>
<dbReference type="PRINTS" id="PR01265">
    <property type="entry name" value="LINKMODULE"/>
</dbReference>
<dbReference type="Pfam" id="PF12661">
    <property type="entry name" value="hEGF"/>
    <property type="match status" value="1"/>
</dbReference>
<evidence type="ECO:0000256" key="4">
    <source>
        <dbReference type="ARBA" id="ARBA00022525"/>
    </source>
</evidence>
<dbReference type="InterPro" id="IPR016186">
    <property type="entry name" value="C-type_lectin-like/link_sf"/>
</dbReference>
<dbReference type="GO" id="GO:0005615">
    <property type="term" value="C:extracellular space"/>
    <property type="evidence" value="ECO:0007669"/>
    <property type="project" value="TreeGrafter"/>
</dbReference>
<evidence type="ECO:0000256" key="23">
    <source>
        <dbReference type="PROSITE-ProRule" id="PRU00076"/>
    </source>
</evidence>
<dbReference type="GO" id="GO:0005540">
    <property type="term" value="F:hyaluronic acid binding"/>
    <property type="evidence" value="ECO:0007669"/>
    <property type="project" value="UniProtKB-KW"/>
</dbReference>
<dbReference type="GO" id="GO:0045202">
    <property type="term" value="C:synapse"/>
    <property type="evidence" value="ECO:0007669"/>
    <property type="project" value="TreeGrafter"/>
</dbReference>
<dbReference type="PROSITE" id="PS01186">
    <property type="entry name" value="EGF_2"/>
    <property type="match status" value="1"/>
</dbReference>
<feature type="region of interest" description="Disordered" evidence="26">
    <location>
        <begin position="1665"/>
        <end position="1687"/>
    </location>
</feature>
<dbReference type="GO" id="GO:0010001">
    <property type="term" value="P:glial cell differentiation"/>
    <property type="evidence" value="ECO:0007669"/>
    <property type="project" value="TreeGrafter"/>
</dbReference>
<dbReference type="FunFam" id="3.10.100.10:FF:000011">
    <property type="entry name" value="Aggrecan core protein"/>
    <property type="match status" value="1"/>
</dbReference>
<dbReference type="InterPro" id="IPR013783">
    <property type="entry name" value="Ig-like_fold"/>
</dbReference>
<dbReference type="PROSITE" id="PS50041">
    <property type="entry name" value="C_TYPE_LECTIN_2"/>
    <property type="match status" value="1"/>
</dbReference>
<accession>A0A8D3DCW8</accession>
<feature type="domain" description="Link" evidence="32">
    <location>
        <begin position="166"/>
        <end position="261"/>
    </location>
</feature>
<evidence type="ECO:0000256" key="2">
    <source>
        <dbReference type="ARBA" id="ARBA00004593"/>
    </source>
</evidence>
<organism evidence="33 34">
    <name type="scientific">Scophthalmus maximus</name>
    <name type="common">Turbot</name>
    <name type="synonym">Psetta maxima</name>
    <dbReference type="NCBI Taxonomy" id="52904"/>
    <lineage>
        <taxon>Eukaryota</taxon>
        <taxon>Metazoa</taxon>
        <taxon>Chordata</taxon>
        <taxon>Craniata</taxon>
        <taxon>Vertebrata</taxon>
        <taxon>Euteleostomi</taxon>
        <taxon>Actinopterygii</taxon>
        <taxon>Neopterygii</taxon>
        <taxon>Teleostei</taxon>
        <taxon>Neoteleostei</taxon>
        <taxon>Acanthomorphata</taxon>
        <taxon>Carangaria</taxon>
        <taxon>Pleuronectiformes</taxon>
        <taxon>Pleuronectoidei</taxon>
        <taxon>Scophthalmidae</taxon>
        <taxon>Scophthalmus</taxon>
    </lineage>
</organism>
<dbReference type="InterPro" id="IPR000152">
    <property type="entry name" value="EGF-type_Asp/Asn_hydroxyl_site"/>
</dbReference>
<dbReference type="SMART" id="SM00034">
    <property type="entry name" value="CLECT"/>
    <property type="match status" value="1"/>
</dbReference>
<evidence type="ECO:0000256" key="25">
    <source>
        <dbReference type="PROSITE-ProRule" id="PRU00323"/>
    </source>
</evidence>
<dbReference type="PROSITE" id="PS50835">
    <property type="entry name" value="IG_LIKE"/>
    <property type="match status" value="1"/>
</dbReference>
<feature type="region of interest" description="Disordered" evidence="26">
    <location>
        <begin position="57"/>
        <end position="78"/>
    </location>
</feature>
<feature type="compositionally biased region" description="Gly residues" evidence="26">
    <location>
        <begin position="495"/>
        <end position="515"/>
    </location>
</feature>
<dbReference type="PROSITE" id="PS00010">
    <property type="entry name" value="ASX_HYDROXYL"/>
    <property type="match status" value="1"/>
</dbReference>
<keyword evidence="4" id="KW-0964">Secreted</keyword>
<dbReference type="Proteomes" id="UP000694558">
    <property type="component" value="Chromosome 4"/>
</dbReference>
<evidence type="ECO:0000256" key="11">
    <source>
        <dbReference type="ARBA" id="ARBA00022837"/>
    </source>
</evidence>
<proteinExistence type="inferred from homology"/>
<dbReference type="SUPFAM" id="SSF48726">
    <property type="entry name" value="Immunoglobulin"/>
    <property type="match status" value="1"/>
</dbReference>
<keyword evidence="15" id="KW-0966">Cell projection</keyword>
<dbReference type="CDD" id="cd03517">
    <property type="entry name" value="Link_domain_CSPGs_modules_1_3"/>
    <property type="match status" value="1"/>
</dbReference>
<evidence type="ECO:0000256" key="8">
    <source>
        <dbReference type="ARBA" id="ARBA00022729"/>
    </source>
</evidence>
<dbReference type="InterPro" id="IPR007110">
    <property type="entry name" value="Ig-like_dom"/>
</dbReference>
<evidence type="ECO:0000256" key="3">
    <source>
        <dbReference type="ARBA" id="ARBA00006838"/>
    </source>
</evidence>
<feature type="disulfide bond" evidence="24">
    <location>
        <begin position="1574"/>
        <end position="1601"/>
    </location>
</feature>
<feature type="domain" description="Sushi" evidence="31">
    <location>
        <begin position="1543"/>
        <end position="1603"/>
    </location>
</feature>
<feature type="domain" description="Link" evidence="32">
    <location>
        <begin position="267"/>
        <end position="364"/>
    </location>
</feature>
<dbReference type="SUPFAM" id="SSF57535">
    <property type="entry name" value="Complement control module/SCR domain"/>
    <property type="match status" value="1"/>
</dbReference>
<evidence type="ECO:0000256" key="6">
    <source>
        <dbReference type="ARBA" id="ARBA00022536"/>
    </source>
</evidence>
<dbReference type="PROSITE" id="PS50963">
    <property type="entry name" value="LINK_2"/>
    <property type="match status" value="2"/>
</dbReference>
<feature type="signal peptide" evidence="27">
    <location>
        <begin position="1"/>
        <end position="18"/>
    </location>
</feature>
<evidence type="ECO:0000256" key="22">
    <source>
        <dbReference type="ARBA" id="ARBA00044266"/>
    </source>
</evidence>
<dbReference type="InterPro" id="IPR000742">
    <property type="entry name" value="EGF"/>
</dbReference>
<evidence type="ECO:0000256" key="10">
    <source>
        <dbReference type="ARBA" id="ARBA00022737"/>
    </source>
</evidence>
<comment type="function">
    <text evidence="18">May play a role in intercellular signaling and in connecting cells with the extracellular matrix. May take part in the regulation of cell motility, growth and differentiation. Binds hyaluronic acid.</text>
</comment>
<protein>
    <recommendedName>
        <fullName evidence="19">Versican core protein</fullName>
    </recommendedName>
    <alternativeName>
        <fullName evidence="20">Chondroitin sulfate proteoglycan core protein 2</fullName>
    </alternativeName>
    <alternativeName>
        <fullName evidence="21">Large fibroblast proteoglycan</fullName>
    </alternativeName>
    <alternativeName>
        <fullName evidence="22">PG-M</fullName>
    </alternativeName>
</protein>
<dbReference type="GO" id="GO:0016020">
    <property type="term" value="C:membrane"/>
    <property type="evidence" value="ECO:0007669"/>
    <property type="project" value="UniProtKB-ARBA"/>
</dbReference>
<dbReference type="InterPro" id="IPR016187">
    <property type="entry name" value="CTDL_fold"/>
</dbReference>
<dbReference type="GeneTree" id="ENSGT00940000156102"/>
<dbReference type="Ensembl" id="ENSSMAT00000060951.1">
    <property type="protein sequence ID" value="ENSSMAP00000057377.1"/>
    <property type="gene ID" value="ENSSMAG00000009533.2"/>
</dbReference>
<dbReference type="CDD" id="cd03520">
    <property type="entry name" value="Link_domain_CSPGs_modules_2_4"/>
    <property type="match status" value="1"/>
</dbReference>
<keyword evidence="13 23" id="KW-1015">Disulfide bond</keyword>
<dbReference type="PROSITE" id="PS00615">
    <property type="entry name" value="C_TYPE_LECTIN_1"/>
    <property type="match status" value="1"/>
</dbReference>
<dbReference type="InterPro" id="IPR036179">
    <property type="entry name" value="Ig-like_dom_sf"/>
</dbReference>
<feature type="domain" description="EGF-like" evidence="28">
    <location>
        <begin position="1338"/>
        <end position="1374"/>
    </location>
</feature>
<dbReference type="InterPro" id="IPR035976">
    <property type="entry name" value="Sushi/SCR/CCP_sf"/>
</dbReference>
<evidence type="ECO:0000259" key="30">
    <source>
        <dbReference type="PROSITE" id="PS50835"/>
    </source>
</evidence>
<feature type="region of interest" description="Disordered" evidence="26">
    <location>
        <begin position="1616"/>
        <end position="1648"/>
    </location>
</feature>
<feature type="region of interest" description="Disordered" evidence="26">
    <location>
        <begin position="1192"/>
        <end position="1255"/>
    </location>
</feature>
<dbReference type="GO" id="GO:0005509">
    <property type="term" value="F:calcium ion binding"/>
    <property type="evidence" value="ECO:0007669"/>
    <property type="project" value="InterPro"/>
</dbReference>
<dbReference type="GO" id="GO:0007155">
    <property type="term" value="P:cell adhesion"/>
    <property type="evidence" value="ECO:0007669"/>
    <property type="project" value="InterPro"/>
</dbReference>
<dbReference type="PROSITE" id="PS50923">
    <property type="entry name" value="SUSHI"/>
    <property type="match status" value="1"/>
</dbReference>
<dbReference type="GO" id="GO:0033165">
    <property type="term" value="C:interphotoreceptor matrix"/>
    <property type="evidence" value="ECO:0007669"/>
    <property type="project" value="UniProtKB-SubCell"/>
</dbReference>
<dbReference type="PROSITE" id="PS01187">
    <property type="entry name" value="EGF_CA"/>
    <property type="match status" value="1"/>
</dbReference>
<evidence type="ECO:0000256" key="9">
    <source>
        <dbReference type="ARBA" id="ARBA00022734"/>
    </source>
</evidence>
<feature type="region of interest" description="Disordered" evidence="26">
    <location>
        <begin position="1060"/>
        <end position="1105"/>
    </location>
</feature>
<evidence type="ECO:0000313" key="33">
    <source>
        <dbReference type="Ensembl" id="ENSSMAP00000057377.1"/>
    </source>
</evidence>
<evidence type="ECO:0000259" key="28">
    <source>
        <dbReference type="PROSITE" id="PS50026"/>
    </source>
</evidence>
<comment type="subcellular location">
    <subcellularLocation>
        <location evidence="1">Cell projection</location>
        <location evidence="1">Cilium</location>
        <location evidence="1">Photoreceptor outer segment</location>
    </subcellularLocation>
    <subcellularLocation>
        <location evidence="2">Secreted</location>
        <location evidence="2">Extracellular space</location>
        <location evidence="2">Extracellular matrix</location>
        <location evidence="2">Interphotoreceptor matrix</location>
    </subcellularLocation>
</comment>
<dbReference type="InterPro" id="IPR018378">
    <property type="entry name" value="C-type_lectin_CS"/>
</dbReference>
<reference evidence="33" key="2">
    <citation type="submission" date="2025-08" db="UniProtKB">
        <authorList>
            <consortium name="Ensembl"/>
        </authorList>
    </citation>
    <scope>IDENTIFICATION</scope>
</reference>
<dbReference type="SMART" id="SM00179">
    <property type="entry name" value="EGF_CA"/>
    <property type="match status" value="2"/>
</dbReference>
<keyword evidence="9" id="KW-0430">Lectin</keyword>
<dbReference type="PROSITE" id="PS50026">
    <property type="entry name" value="EGF_3"/>
    <property type="match status" value="2"/>
</dbReference>
<reference evidence="33" key="1">
    <citation type="submission" date="2023-05" db="EMBL/GenBank/DDBJ databases">
        <title>High-quality long-read genome of Scophthalmus maximus.</title>
        <authorList>
            <person name="Lien S."/>
            <person name="Martinez P."/>
        </authorList>
    </citation>
    <scope>NUCLEOTIDE SEQUENCE [LARGE SCALE GENOMIC DNA]</scope>
</reference>
<evidence type="ECO:0000256" key="5">
    <source>
        <dbReference type="ARBA" id="ARBA00022530"/>
    </source>
</evidence>
<keyword evidence="10" id="KW-0677">Repeat</keyword>
<dbReference type="InterPro" id="IPR013032">
    <property type="entry name" value="EGF-like_CS"/>
</dbReference>
<evidence type="ECO:0000256" key="19">
    <source>
        <dbReference type="ARBA" id="ARBA00044099"/>
    </source>
</evidence>
<keyword evidence="11" id="KW-0106">Calcium</keyword>
<dbReference type="Gene3D" id="2.10.25.10">
    <property type="entry name" value="Laminin"/>
    <property type="match status" value="2"/>
</dbReference>
<evidence type="ECO:0000259" key="29">
    <source>
        <dbReference type="PROSITE" id="PS50041"/>
    </source>
</evidence>
<feature type="compositionally biased region" description="Basic residues" evidence="26">
    <location>
        <begin position="1625"/>
        <end position="1642"/>
    </location>
</feature>
<dbReference type="CDD" id="cd03588">
    <property type="entry name" value="CLECT_CSPGs"/>
    <property type="match status" value="1"/>
</dbReference>
<keyword evidence="5" id="KW-0272">Extracellular matrix</keyword>
<feature type="region of interest" description="Disordered" evidence="26">
    <location>
        <begin position="409"/>
        <end position="441"/>
    </location>
</feature>
<gene>
    <name evidence="33" type="primary">LOC118301018</name>
</gene>
<keyword evidence="8 27" id="KW-0732">Signal</keyword>
<dbReference type="SMART" id="SM00409">
    <property type="entry name" value="IG"/>
    <property type="match status" value="1"/>
</dbReference>
<keyword evidence="7 24" id="KW-0768">Sushi</keyword>
<dbReference type="PROSITE" id="PS00290">
    <property type="entry name" value="IG_MHC"/>
    <property type="match status" value="1"/>
</dbReference>
<dbReference type="FunFam" id="2.10.70.10:FF:000003">
    <property type="entry name" value="Versican core protein"/>
    <property type="match status" value="1"/>
</dbReference>
<feature type="disulfide bond" evidence="25">
    <location>
        <begin position="212"/>
        <end position="233"/>
    </location>
</feature>
<dbReference type="InterPro" id="IPR033987">
    <property type="entry name" value="CSPG_CTLD"/>
</dbReference>
<dbReference type="GO" id="GO:0001501">
    <property type="term" value="P:skeletal system development"/>
    <property type="evidence" value="ECO:0007669"/>
    <property type="project" value="TreeGrafter"/>
</dbReference>
<feature type="compositionally biased region" description="Polar residues" evidence="26">
    <location>
        <begin position="1200"/>
        <end position="1209"/>
    </location>
</feature>
<sequence length="1687" mass="182910">MVPNTLTHLLCLLCVCSARPPPAPPHSVRMERDLRAAGSLAGRVVLPCHFSMMPASPSSLTHSTAPGPLPPADAPDALSPDEQLRIKWTKLEEDGEKVVLVAQAGVVKVGPEYRSRVSVASHPLSVGDASLLIVRLRASDAGLYRCEVMHGMEDTQDTVSLQVTGVVFHYRANTSRYTLDFPGAVEACRSVGGSIASPEQLTAAFEDGFDHCDAGWLADQSVGYPITVPRPGCAGNLMSKPGVRTYGIRLPTEKYDVYCFVDKLHGEVFFPPSISGKLTLQQAREACVNHGAVLASPGQLFAAWRAGLNRCDYGWLSDGSVRYPVTMPRFQCGGGLLGVRTLYKYENQTGYPDPSDKHGAFCFKAELPEPTSLSPATTRAVYKPDGPTYKPRTTTLFPLSDHAKAEIQTSRPELAAYSPTERPHTTSPDRHRAPHTTTSVTPTTIFDDYEVPHFDINKVESVPVRGDVLVPMELPPLPTTRSQIAHLDVYEGGEEGGQTGSGQGESGGSGHGGSGDISSGGVTLTQVWAETASTPSQLLESSMGPKLGIETTSELPQITPWHVGPYVLTPEPSLPEVLTPVSGLPEVLNPRPGLPEVLTPRPGLPDVLTPEPSLPEVLTPVSGLPEVLTPRPGLPEVLTPRPGFPEVLTSEPGLPEVLTPRPGLQEVLTPEPDHAEVLTPRPSLPEVLTSEPSHPEVLTPEPDLAEVLTSRPSLPEVLTSEPGVPEVLTSRPSLPEVLTTEPGLAEVLTPRPSLPEVLTPEPGVPEVLTPRPSLPEVLTPEPSLPVGSGDDGLQHPAVVFKEDVTPGATHQFDLDQSLAIPTEGGESSAKPPFHLIIVNVHNQNQSVDHILDILNQPGNSIAGSQFLFPQISDLSDVTSEAIQGSGDADSLEPSPINLPRTVSFVNGKHEVTFEQEQPEEARGDQFETATPLRVEDVEVEGESVTPFDYGIIEVHTEETQAEETHDAVSHPEDTYPDVRTTSIPPYTHLVPSPPSTTPSGPVLPGVSQPVTDVVSACNDAGGSANCGTDGATQKASAHDALPTPAADSQFGMTDEAEIGGTEFPTFIPDKQSQDTTTQTQTEDFEGSASGEDEASGQDPPEMPRLISTQPTIYSTFPSQQPQTATGTHVTEVPAVLPAVDPVTVTGSGVEQLSGEGEVSGDRSDLLDLPGEAAVTVLPDVAAISERTTLPTHIMDATPEPGTSNPSTHRSLAATDNKKHPAVTTEPAPTTSNGHTTLPTKPHRDRAEQSTAGSAKFVSQPIISTTSPVYTFDQNTHSVPQWALFPDPAATPLPEEDFVDYDREIVPSLVESVPQIPEETVATEEPQASVEAVSVNVRDLLPCSASVCQNGGTCYRRGEQNMCTCAPGYTGQHCETDVDECQSNPCLNGATCLDGVDSFTCLCLPSYSGELCEQDIEVCGFGWQKFQSHCYKYVTHRRTWDAAERECRMHGAHLASILSHEEQLFVNRLGSDYQWIGLNDKMFERDFRWTDGRPMQYDHWRPNQPDSFFQSGEDCVVMIWHEGGQWNDVPCNYHLTFTCKKGTVSCGQPPVVKDTRVFGTMKPRYEVNSLLRYHCKQGFIQRHSPTIRCCANGQWDMPKVTCTSPATYHKSFALHHRDNEDSERQNRHRDHHIHRTGSHQKPSRNHEQQQIDSFVQSLWNPLRNQVQQLPREKREAQAQTHNEDRMRH</sequence>
<evidence type="ECO:0000256" key="15">
    <source>
        <dbReference type="ARBA" id="ARBA00023273"/>
    </source>
</evidence>
<dbReference type="Gene3D" id="2.60.40.10">
    <property type="entry name" value="Immunoglobulins"/>
    <property type="match status" value="1"/>
</dbReference>
<evidence type="ECO:0000256" key="13">
    <source>
        <dbReference type="ARBA" id="ARBA00023157"/>
    </source>
</evidence>
<keyword evidence="16" id="KW-0373">Hyaluronic acid</keyword>
<dbReference type="GO" id="GO:0002052">
    <property type="term" value="P:positive regulation of neuroblast proliferation"/>
    <property type="evidence" value="ECO:0007669"/>
    <property type="project" value="TreeGrafter"/>
</dbReference>
<feature type="region of interest" description="Disordered" evidence="26">
    <location>
        <begin position="492"/>
        <end position="521"/>
    </location>
</feature>
<dbReference type="CDD" id="cd00054">
    <property type="entry name" value="EGF_CA"/>
    <property type="match status" value="2"/>
</dbReference>
<evidence type="ECO:0000256" key="1">
    <source>
        <dbReference type="ARBA" id="ARBA00004504"/>
    </source>
</evidence>
<feature type="disulfide bond" evidence="25">
    <location>
        <begin position="311"/>
        <end position="332"/>
    </location>
</feature>
<dbReference type="Pfam" id="PF00008">
    <property type="entry name" value="EGF"/>
    <property type="match status" value="1"/>
</dbReference>
<dbReference type="InterPro" id="IPR018097">
    <property type="entry name" value="EGF_Ca-bd_CS"/>
</dbReference>
<dbReference type="GO" id="GO:0007417">
    <property type="term" value="P:central nervous system development"/>
    <property type="evidence" value="ECO:0007669"/>
    <property type="project" value="TreeGrafter"/>
</dbReference>
<dbReference type="Pfam" id="PF00059">
    <property type="entry name" value="Lectin_C"/>
    <property type="match status" value="1"/>
</dbReference>
<evidence type="ECO:0000256" key="24">
    <source>
        <dbReference type="PROSITE-ProRule" id="PRU00302"/>
    </source>
</evidence>
<evidence type="ECO:0000256" key="14">
    <source>
        <dbReference type="ARBA" id="ARBA00023180"/>
    </source>
</evidence>
<dbReference type="PANTHER" id="PTHR22804:SF6">
    <property type="entry name" value="VERSICAN CORE PROTEIN"/>
    <property type="match status" value="1"/>
</dbReference>
<feature type="domain" description="Ig-like" evidence="30">
    <location>
        <begin position="24"/>
        <end position="160"/>
    </location>
</feature>
<dbReference type="InterPro" id="IPR003006">
    <property type="entry name" value="Ig/MHC_CS"/>
</dbReference>
<dbReference type="InterPro" id="IPR000538">
    <property type="entry name" value="Link_dom"/>
</dbReference>
<dbReference type="Gene3D" id="2.10.70.10">
    <property type="entry name" value="Complement Module, domain 1"/>
    <property type="match status" value="1"/>
</dbReference>
<keyword evidence="14" id="KW-0325">Glycoprotein</keyword>
<dbReference type="GO" id="GO:0060218">
    <property type="term" value="P:hematopoietic stem cell differentiation"/>
    <property type="evidence" value="ECO:0007669"/>
    <property type="project" value="UniProtKB-ARBA"/>
</dbReference>
<dbReference type="FunFam" id="3.10.100.10:FF:000003">
    <property type="entry name" value="Versican core protein"/>
    <property type="match status" value="1"/>
</dbReference>
<dbReference type="InterPro" id="IPR050691">
    <property type="entry name" value="Hyaluronan_bind_Proteoglycan"/>
</dbReference>
<evidence type="ECO:0000256" key="21">
    <source>
        <dbReference type="ARBA" id="ARBA00044263"/>
    </source>
</evidence>
<feature type="chain" id="PRO_5034814016" description="Versican core protein" evidence="27">
    <location>
        <begin position="19"/>
        <end position="1687"/>
    </location>
</feature>
<dbReference type="Gene3D" id="3.10.100.10">
    <property type="entry name" value="Mannose-Binding Protein A, subunit A"/>
    <property type="match status" value="3"/>
</dbReference>
<dbReference type="GO" id="GO:0030246">
    <property type="term" value="F:carbohydrate binding"/>
    <property type="evidence" value="ECO:0007669"/>
    <property type="project" value="UniProtKB-KW"/>
</dbReference>
<feature type="domain" description="EGF-like" evidence="28">
    <location>
        <begin position="1376"/>
        <end position="1412"/>
    </location>
</feature>
<evidence type="ECO:0000256" key="7">
    <source>
        <dbReference type="ARBA" id="ARBA00022659"/>
    </source>
</evidence>
<dbReference type="SMART" id="SM00406">
    <property type="entry name" value="IGv"/>
    <property type="match status" value="1"/>
</dbReference>
<feature type="compositionally biased region" description="Acidic residues" evidence="26">
    <location>
        <begin position="1082"/>
        <end position="1095"/>
    </location>
</feature>